<dbReference type="InterPro" id="IPR023091">
    <property type="entry name" value="MetalPrtase_cat_dom_sf_prd"/>
</dbReference>
<evidence type="ECO:0000256" key="4">
    <source>
        <dbReference type="ARBA" id="ARBA00022759"/>
    </source>
</evidence>
<evidence type="ECO:0000256" key="2">
    <source>
        <dbReference type="ARBA" id="ARBA00022722"/>
    </source>
</evidence>
<dbReference type="NCBIfam" id="TIGR00043">
    <property type="entry name" value="rRNA maturation RNase YbeY"/>
    <property type="match status" value="1"/>
</dbReference>
<evidence type="ECO:0000256" key="6">
    <source>
        <dbReference type="ARBA" id="ARBA00022833"/>
    </source>
</evidence>
<dbReference type="Proteomes" id="UP000534783">
    <property type="component" value="Unassembled WGS sequence"/>
</dbReference>
<dbReference type="AlphaFoldDB" id="A0A7X6DRY3"/>
<protein>
    <recommendedName>
        <fullName evidence="7">Endoribonuclease YbeY</fullName>
        <ecNumber evidence="7">3.1.-.-</ecNumber>
    </recommendedName>
</protein>
<dbReference type="EC" id="3.1.-.-" evidence="7"/>
<dbReference type="GO" id="GO:0004222">
    <property type="term" value="F:metalloendopeptidase activity"/>
    <property type="evidence" value="ECO:0007669"/>
    <property type="project" value="InterPro"/>
</dbReference>
<evidence type="ECO:0000256" key="7">
    <source>
        <dbReference type="HAMAP-Rule" id="MF_00009"/>
    </source>
</evidence>
<name>A0A7X6DRY3_9BACT</name>
<feature type="binding site" evidence="7">
    <location>
        <position position="122"/>
    </location>
    <ligand>
        <name>Zn(2+)</name>
        <dbReference type="ChEBI" id="CHEBI:29105"/>
        <note>catalytic</note>
    </ligand>
</feature>
<keyword evidence="7" id="KW-0690">Ribosome biogenesis</keyword>
<organism evidence="8 9">
    <name type="scientific">Candidatus Manganitrophus noduliformans</name>
    <dbReference type="NCBI Taxonomy" id="2606439"/>
    <lineage>
        <taxon>Bacteria</taxon>
        <taxon>Pseudomonadati</taxon>
        <taxon>Nitrospirota</taxon>
        <taxon>Nitrospiria</taxon>
        <taxon>Candidatus Troglogloeales</taxon>
        <taxon>Candidatus Manganitrophaceae</taxon>
        <taxon>Candidatus Manganitrophus</taxon>
    </lineage>
</organism>
<dbReference type="GO" id="GO:0004521">
    <property type="term" value="F:RNA endonuclease activity"/>
    <property type="evidence" value="ECO:0007669"/>
    <property type="project" value="UniProtKB-UniRule"/>
</dbReference>
<evidence type="ECO:0000313" key="9">
    <source>
        <dbReference type="Proteomes" id="UP000534783"/>
    </source>
</evidence>
<dbReference type="InterPro" id="IPR020549">
    <property type="entry name" value="YbeY_CS"/>
</dbReference>
<comment type="subcellular location">
    <subcellularLocation>
        <location evidence="7">Cytoplasm</location>
    </subcellularLocation>
</comment>
<dbReference type="PANTHER" id="PTHR46986:SF1">
    <property type="entry name" value="ENDORIBONUCLEASE YBEY, CHLOROPLASTIC"/>
    <property type="match status" value="1"/>
</dbReference>
<evidence type="ECO:0000256" key="1">
    <source>
        <dbReference type="ARBA" id="ARBA00010875"/>
    </source>
</evidence>
<dbReference type="EMBL" id="VTOW01000003">
    <property type="protein sequence ID" value="NKE72064.1"/>
    <property type="molecule type" value="Genomic_DNA"/>
</dbReference>
<dbReference type="GO" id="GO:0005737">
    <property type="term" value="C:cytoplasm"/>
    <property type="evidence" value="ECO:0007669"/>
    <property type="project" value="UniProtKB-SubCell"/>
</dbReference>
<sequence>MQISMQNRQRTYPVNQKNLLRWARQILSLQKLDHAEMGIILVNNRQIRVYNRDYRKKDQPTDVLSFPMREGVGGELHPDFLGDVMISLERSAEEAILYGRSRREQLLILLIHGVLHLLGYDHERSPKEERRMQRRERLLFKRIYHQG</sequence>
<dbReference type="HAMAP" id="MF_00009">
    <property type="entry name" value="Endoribonucl_YbeY"/>
    <property type="match status" value="1"/>
</dbReference>
<keyword evidence="9" id="KW-1185">Reference proteome</keyword>
<dbReference type="SUPFAM" id="SSF55486">
    <property type="entry name" value="Metalloproteases ('zincins'), catalytic domain"/>
    <property type="match status" value="1"/>
</dbReference>
<dbReference type="Gene3D" id="3.40.390.30">
    <property type="entry name" value="Metalloproteases ('zincins'), catalytic domain"/>
    <property type="match status" value="1"/>
</dbReference>
<keyword evidence="7" id="KW-0963">Cytoplasm</keyword>
<feature type="binding site" evidence="7">
    <location>
        <position position="112"/>
    </location>
    <ligand>
        <name>Zn(2+)</name>
        <dbReference type="ChEBI" id="CHEBI:29105"/>
        <note>catalytic</note>
    </ligand>
</feature>
<keyword evidence="6 7" id="KW-0862">Zinc</keyword>
<accession>A0A7X6DRY3</accession>
<evidence type="ECO:0000313" key="8">
    <source>
        <dbReference type="EMBL" id="NKE72064.1"/>
    </source>
</evidence>
<evidence type="ECO:0000256" key="5">
    <source>
        <dbReference type="ARBA" id="ARBA00022801"/>
    </source>
</evidence>
<dbReference type="GO" id="GO:0006364">
    <property type="term" value="P:rRNA processing"/>
    <property type="evidence" value="ECO:0007669"/>
    <property type="project" value="UniProtKB-UniRule"/>
</dbReference>
<dbReference type="GO" id="GO:0008270">
    <property type="term" value="F:zinc ion binding"/>
    <property type="evidence" value="ECO:0007669"/>
    <property type="project" value="UniProtKB-UniRule"/>
</dbReference>
<keyword evidence="5 7" id="KW-0378">Hydrolase</keyword>
<comment type="cofactor">
    <cofactor evidence="7">
        <name>Zn(2+)</name>
        <dbReference type="ChEBI" id="CHEBI:29105"/>
    </cofactor>
    <text evidence="7">Binds 1 zinc ion.</text>
</comment>
<evidence type="ECO:0000256" key="3">
    <source>
        <dbReference type="ARBA" id="ARBA00022723"/>
    </source>
</evidence>
<keyword evidence="4 7" id="KW-0255">Endonuclease</keyword>
<comment type="function">
    <text evidence="7">Single strand-specific metallo-endoribonuclease involved in late-stage 70S ribosome quality control and in maturation of the 3' terminus of the 16S rRNA.</text>
</comment>
<dbReference type="PROSITE" id="PS01306">
    <property type="entry name" value="UPF0054"/>
    <property type="match status" value="1"/>
</dbReference>
<dbReference type="InterPro" id="IPR002036">
    <property type="entry name" value="YbeY"/>
</dbReference>
<comment type="similarity">
    <text evidence="1 7">Belongs to the endoribonuclease YbeY family.</text>
</comment>
<comment type="caution">
    <text evidence="8">The sequence shown here is derived from an EMBL/GenBank/DDBJ whole genome shotgun (WGS) entry which is preliminary data.</text>
</comment>
<dbReference type="Pfam" id="PF02130">
    <property type="entry name" value="YbeY"/>
    <property type="match status" value="1"/>
</dbReference>
<keyword evidence="2 7" id="KW-0540">Nuclease</keyword>
<keyword evidence="7" id="KW-0698">rRNA processing</keyword>
<proteinExistence type="inferred from homology"/>
<gene>
    <name evidence="7 8" type="primary">ybeY</name>
    <name evidence="8" type="ORF">MNODULE_15045</name>
</gene>
<dbReference type="PANTHER" id="PTHR46986">
    <property type="entry name" value="ENDORIBONUCLEASE YBEY, CHLOROPLASTIC"/>
    <property type="match status" value="1"/>
</dbReference>
<keyword evidence="3 7" id="KW-0479">Metal-binding</keyword>
<reference evidence="8 9" key="1">
    <citation type="journal article" date="2020" name="Nature">
        <title>Bacterial chemolithoautotrophy via manganese oxidation.</title>
        <authorList>
            <person name="Yu H."/>
            <person name="Leadbetter J.R."/>
        </authorList>
    </citation>
    <scope>NUCLEOTIDE SEQUENCE [LARGE SCALE GENOMIC DNA]</scope>
    <source>
        <strain evidence="8 9">Mn-1</strain>
    </source>
</reference>
<feature type="binding site" evidence="7">
    <location>
        <position position="116"/>
    </location>
    <ligand>
        <name>Zn(2+)</name>
        <dbReference type="ChEBI" id="CHEBI:29105"/>
        <note>catalytic</note>
    </ligand>
</feature>